<evidence type="ECO:0008006" key="3">
    <source>
        <dbReference type="Google" id="ProtNLM"/>
    </source>
</evidence>
<organism evidence="1 2">
    <name type="scientific">Corallococcus soli</name>
    <dbReference type="NCBI Taxonomy" id="2710757"/>
    <lineage>
        <taxon>Bacteria</taxon>
        <taxon>Pseudomonadati</taxon>
        <taxon>Myxococcota</taxon>
        <taxon>Myxococcia</taxon>
        <taxon>Myxococcales</taxon>
        <taxon>Cystobacterineae</taxon>
        <taxon>Myxococcaceae</taxon>
        <taxon>Corallococcus</taxon>
    </lineage>
</organism>
<accession>A0ABR9PIZ2</accession>
<reference evidence="1 2" key="1">
    <citation type="submission" date="2020-02" db="EMBL/GenBank/DDBJ databases">
        <authorList>
            <person name="Babadi Z.K."/>
            <person name="Risdian C."/>
            <person name="Ebrahimipour G.H."/>
            <person name="Wink J."/>
        </authorList>
    </citation>
    <scope>NUCLEOTIDE SEQUENCE [LARGE SCALE GENOMIC DNA]</scope>
    <source>
        <strain evidence="1 2">ZKHCc1 1396</strain>
    </source>
</reference>
<comment type="caution">
    <text evidence="1">The sequence shown here is derived from an EMBL/GenBank/DDBJ whole genome shotgun (WGS) entry which is preliminary data.</text>
</comment>
<name>A0ABR9PIZ2_9BACT</name>
<gene>
    <name evidence="1" type="ORF">G4177_06870</name>
</gene>
<sequence>MDAADQYEEAEEVDVVERRFILKRHRRQKYRCGCGGCVETALGPPELQRGGRYSLDPLDAAFADMHSGVNARGVVVF</sequence>
<proteinExistence type="predicted"/>
<keyword evidence="2" id="KW-1185">Reference proteome</keyword>
<dbReference type="EMBL" id="JAAIYO010000001">
    <property type="protein sequence ID" value="MBE4747901.1"/>
    <property type="molecule type" value="Genomic_DNA"/>
</dbReference>
<dbReference type="Proteomes" id="UP001516472">
    <property type="component" value="Unassembled WGS sequence"/>
</dbReference>
<evidence type="ECO:0000313" key="1">
    <source>
        <dbReference type="EMBL" id="MBE4747901.1"/>
    </source>
</evidence>
<protein>
    <recommendedName>
        <fullName evidence="3">Transposase IS66 zinc-finger binding domain-containing protein</fullName>
    </recommendedName>
</protein>
<evidence type="ECO:0000313" key="2">
    <source>
        <dbReference type="Proteomes" id="UP001516472"/>
    </source>
</evidence>
<dbReference type="RefSeq" id="WP_193347252.1">
    <property type="nucleotide sequence ID" value="NZ_CBCSIP010000003.1"/>
</dbReference>